<reference evidence="2 3" key="1">
    <citation type="submission" date="2018-10" db="EMBL/GenBank/DDBJ databases">
        <title>Bacillus Keqinensis sp. nov., a moderately halophilic bacterium isolated from a saline-alkaline lake.</title>
        <authorList>
            <person name="Wang H."/>
        </authorList>
    </citation>
    <scope>NUCLEOTIDE SEQUENCE [LARGE SCALE GENOMIC DNA]</scope>
    <source>
        <strain evidence="2 3">KQ-3</strain>
    </source>
</reference>
<keyword evidence="3" id="KW-1185">Reference proteome</keyword>
<evidence type="ECO:0000259" key="1">
    <source>
        <dbReference type="Pfam" id="PF12760"/>
    </source>
</evidence>
<comment type="caution">
    <text evidence="2">The sequence shown here is derived from an EMBL/GenBank/DDBJ whole genome shotgun (WGS) entry which is preliminary data.</text>
</comment>
<dbReference type="AlphaFoldDB" id="A0A3M7TR04"/>
<accession>A0A3M7TR04</accession>
<dbReference type="Proteomes" id="UP000278746">
    <property type="component" value="Unassembled WGS sequence"/>
</dbReference>
<dbReference type="InterPro" id="IPR024442">
    <property type="entry name" value="Transposase_Zn_ribbon"/>
</dbReference>
<organism evidence="2 3">
    <name type="scientific">Alteribacter keqinensis</name>
    <dbReference type="NCBI Taxonomy" id="2483800"/>
    <lineage>
        <taxon>Bacteria</taxon>
        <taxon>Bacillati</taxon>
        <taxon>Bacillota</taxon>
        <taxon>Bacilli</taxon>
        <taxon>Bacillales</taxon>
        <taxon>Bacillaceae</taxon>
        <taxon>Alteribacter</taxon>
    </lineage>
</organism>
<sequence>MTNYSEMNLITFQKVFATEDACHDQLFQFKWSDGYVCEKCGHKECFVTKTIKHRLYQSTVTVGTVMEKTRTDQMVPSHLPDCL</sequence>
<dbReference type="Pfam" id="PF12760">
    <property type="entry name" value="Zn_ribbon_IS1595"/>
    <property type="match status" value="1"/>
</dbReference>
<dbReference type="OrthoDB" id="9769409at2"/>
<protein>
    <recommendedName>
        <fullName evidence="1">Transposase zinc-ribbon domain-containing protein</fullName>
    </recommendedName>
</protein>
<name>A0A3M7TR04_9BACI</name>
<evidence type="ECO:0000313" key="2">
    <source>
        <dbReference type="EMBL" id="RNA67998.1"/>
    </source>
</evidence>
<evidence type="ECO:0000313" key="3">
    <source>
        <dbReference type="Proteomes" id="UP000278746"/>
    </source>
</evidence>
<feature type="domain" description="Transposase zinc-ribbon" evidence="1">
    <location>
        <begin position="18"/>
        <end position="54"/>
    </location>
</feature>
<dbReference type="EMBL" id="RHIB01000002">
    <property type="protein sequence ID" value="RNA67998.1"/>
    <property type="molecule type" value="Genomic_DNA"/>
</dbReference>
<proteinExistence type="predicted"/>
<gene>
    <name evidence="2" type="ORF">EBO34_15040</name>
</gene>